<organism evidence="1 2">
    <name type="scientific">Phaeosphaeria nodorum (strain SN15 / ATCC MYA-4574 / FGSC 10173)</name>
    <name type="common">Glume blotch fungus</name>
    <name type="synonym">Parastagonospora nodorum</name>
    <dbReference type="NCBI Taxonomy" id="321614"/>
    <lineage>
        <taxon>Eukaryota</taxon>
        <taxon>Fungi</taxon>
        <taxon>Dikarya</taxon>
        <taxon>Ascomycota</taxon>
        <taxon>Pezizomycotina</taxon>
        <taxon>Dothideomycetes</taxon>
        <taxon>Pleosporomycetidae</taxon>
        <taxon>Pleosporales</taxon>
        <taxon>Pleosporineae</taxon>
        <taxon>Phaeosphaeriaceae</taxon>
        <taxon>Parastagonospora</taxon>
    </lineage>
</organism>
<dbReference type="EMBL" id="CP069030">
    <property type="protein sequence ID" value="QRC98701.1"/>
    <property type="molecule type" value="Genomic_DNA"/>
</dbReference>
<evidence type="ECO:0000313" key="2">
    <source>
        <dbReference type="Proteomes" id="UP000663193"/>
    </source>
</evidence>
<name>A0A7U2I3Q1_PHANO</name>
<reference evidence="2" key="1">
    <citation type="journal article" date="2021" name="BMC Genomics">
        <title>Chromosome-level genome assembly and manually-curated proteome of model necrotroph Parastagonospora nodorum Sn15 reveals a genome-wide trove of candidate effector homologs, and redundancy of virulence-related functions within an accessory chromosome.</title>
        <authorList>
            <person name="Bertazzoni S."/>
            <person name="Jones D.A.B."/>
            <person name="Phan H.T."/>
            <person name="Tan K.-C."/>
            <person name="Hane J.K."/>
        </authorList>
    </citation>
    <scope>NUCLEOTIDE SEQUENCE [LARGE SCALE GENOMIC DNA]</scope>
    <source>
        <strain evidence="2">SN15 / ATCC MYA-4574 / FGSC 10173)</strain>
    </source>
</reference>
<protein>
    <submittedName>
        <fullName evidence="1">Uncharacterized protein</fullName>
    </submittedName>
</protein>
<dbReference type="VEuPathDB" id="FungiDB:JI435_412470"/>
<sequence length="56" mass="6316">MLCYTQRFAGDVAIIPRRTTHGAISRHDLCADPGVTIYGLYDILDWPLGHWVTSLE</sequence>
<proteinExistence type="predicted"/>
<gene>
    <name evidence="1" type="ORF">JI435_412470</name>
</gene>
<accession>A0A7U2I3Q1</accession>
<keyword evidence="2" id="KW-1185">Reference proteome</keyword>
<dbReference type="AlphaFoldDB" id="A0A7U2I3Q1"/>
<evidence type="ECO:0000313" key="1">
    <source>
        <dbReference type="EMBL" id="QRC98701.1"/>
    </source>
</evidence>
<dbReference type="Proteomes" id="UP000663193">
    <property type="component" value="Chromosome 8"/>
</dbReference>